<dbReference type="SUPFAM" id="SSF53649">
    <property type="entry name" value="Alkaline phosphatase-like"/>
    <property type="match status" value="1"/>
</dbReference>
<keyword evidence="11" id="KW-0449">Lipoprotein</keyword>
<sequence>MKPSVLSLSCLLALAASGLQAEESASVWYENGRASAQQGAEMSVSQQPAKNVILFIGDGMGVSTVTAARILDGQLRGQKGEENALSFEQFPHLSLSKTYSVDGQTPDSAPTMTAMVSGIKTKQGVIGLTQNATYNDCASADGEAVATFLELAEAAGMSTGVISTARITHATPAATYAHTPNRDWEADSSLSNEARSNGCVDIARQLIEFPFGDGIEVALGGGREYFRPNNVADPEDSGRHGRRADGRDLTQEWTQRLPNSAFVWNKSQFDAINPDATDHLLGLFERSHMEYEFDRPNDSGGEPSIAEMTGKAIDILQKNPNGYFLMVEGGRVDHAHHAGNAYRALTDTIALAKAVQTAVDKTSANDTLIIVSADHSHVMTIAGYADRGNDILGKVVTDGSTQLDKNGKAYTTLSYANGPGFRGIADRPDLNGTATDDPNYLQEATVPLDSETHAAEDVAIYARGPGAHAFQGVVEQNVIYHVMAQSSRKVRSLLCILRGGCDKAMNSDRYYGPFAPEELLGVTPQGDKLARH</sequence>
<dbReference type="FunFam" id="3.40.720.10:FF:000008">
    <property type="entry name" value="Alkaline phosphatase"/>
    <property type="match status" value="1"/>
</dbReference>
<dbReference type="Pfam" id="PF00245">
    <property type="entry name" value="Alk_phosphatase"/>
    <property type="match status" value="1"/>
</dbReference>
<evidence type="ECO:0000256" key="12">
    <source>
        <dbReference type="PIRSR" id="PIRSR601952-1"/>
    </source>
</evidence>
<keyword evidence="17" id="KW-1185">Reference proteome</keyword>
<keyword evidence="3" id="KW-0597">Phosphoprotein</keyword>
<evidence type="ECO:0000256" key="4">
    <source>
        <dbReference type="ARBA" id="ARBA00022622"/>
    </source>
</evidence>
<dbReference type="GO" id="GO:0005886">
    <property type="term" value="C:plasma membrane"/>
    <property type="evidence" value="ECO:0007669"/>
    <property type="project" value="UniProtKB-SubCell"/>
</dbReference>
<keyword evidence="9" id="KW-0472">Membrane</keyword>
<feature type="signal peptide" evidence="15">
    <location>
        <begin position="1"/>
        <end position="21"/>
    </location>
</feature>
<feature type="binding site" evidence="13">
    <location>
        <position position="374"/>
    </location>
    <ligand>
        <name>Zn(2+)</name>
        <dbReference type="ChEBI" id="CHEBI:29105"/>
        <label>2</label>
    </ligand>
</feature>
<feature type="binding site" evidence="13">
    <location>
        <position position="375"/>
    </location>
    <ligand>
        <name>Zn(2+)</name>
        <dbReference type="ChEBI" id="CHEBI:29105"/>
        <label>2</label>
    </ligand>
</feature>
<evidence type="ECO:0000256" key="2">
    <source>
        <dbReference type="ARBA" id="ARBA00022475"/>
    </source>
</evidence>
<feature type="active site" description="Phosphoserine intermediate" evidence="12">
    <location>
        <position position="108"/>
    </location>
</feature>
<feature type="chain" id="PRO_5043576750" evidence="15">
    <location>
        <begin position="22"/>
        <end position="532"/>
    </location>
</feature>
<dbReference type="EMBL" id="JACYTR010000057">
    <property type="protein sequence ID" value="MBD8527606.1"/>
    <property type="molecule type" value="Genomic_DNA"/>
</dbReference>
<feature type="binding site" evidence="13">
    <location>
        <position position="337"/>
    </location>
    <ligand>
        <name>Zn(2+)</name>
        <dbReference type="ChEBI" id="CHEBI:29105"/>
        <label>2</label>
    </ligand>
</feature>
<dbReference type="PRINTS" id="PR00113">
    <property type="entry name" value="ALKPHPHTASE"/>
</dbReference>
<dbReference type="PANTHER" id="PTHR11596:SF5">
    <property type="entry name" value="ALKALINE PHOSPHATASE"/>
    <property type="match status" value="1"/>
</dbReference>
<dbReference type="Proteomes" id="UP000613768">
    <property type="component" value="Unassembled WGS sequence"/>
</dbReference>
<evidence type="ECO:0000313" key="16">
    <source>
        <dbReference type="EMBL" id="MBD8527606.1"/>
    </source>
</evidence>
<evidence type="ECO:0000256" key="6">
    <source>
        <dbReference type="ARBA" id="ARBA00022801"/>
    </source>
</evidence>
<dbReference type="SMART" id="SM00098">
    <property type="entry name" value="alkPPc"/>
    <property type="match status" value="1"/>
</dbReference>
<evidence type="ECO:0000256" key="10">
    <source>
        <dbReference type="ARBA" id="ARBA00023180"/>
    </source>
</evidence>
<dbReference type="GO" id="GO:0098552">
    <property type="term" value="C:side of membrane"/>
    <property type="evidence" value="ECO:0007669"/>
    <property type="project" value="UniProtKB-KW"/>
</dbReference>
<reference evidence="16 17" key="1">
    <citation type="submission" date="2020-09" db="EMBL/GenBank/DDBJ databases">
        <title>Pseudoxanthomonas sp. CAU 1598 isolated from sand of Yaerae Beach.</title>
        <authorList>
            <person name="Kim W."/>
        </authorList>
    </citation>
    <scope>NUCLEOTIDE SEQUENCE [LARGE SCALE GENOMIC DNA]</scope>
    <source>
        <strain evidence="16 17">CAU 1598</strain>
    </source>
</reference>
<feature type="binding site" evidence="13">
    <location>
        <position position="333"/>
    </location>
    <ligand>
        <name>Zn(2+)</name>
        <dbReference type="ChEBI" id="CHEBI:29105"/>
        <label>2</label>
    </ligand>
</feature>
<feature type="binding site" evidence="13">
    <location>
        <position position="58"/>
    </location>
    <ligand>
        <name>Mg(2+)</name>
        <dbReference type="ChEBI" id="CHEBI:18420"/>
    </ligand>
</feature>
<keyword evidence="2" id="KW-1003">Cell membrane</keyword>
<proteinExistence type="inferred from homology"/>
<keyword evidence="7 13" id="KW-0862">Zinc</keyword>
<dbReference type="CDD" id="cd16012">
    <property type="entry name" value="ALP"/>
    <property type="match status" value="1"/>
</dbReference>
<dbReference type="InterPro" id="IPR017850">
    <property type="entry name" value="Alkaline_phosphatase_core_sf"/>
</dbReference>
<evidence type="ECO:0000256" key="9">
    <source>
        <dbReference type="ARBA" id="ARBA00023136"/>
    </source>
</evidence>
<feature type="binding site" evidence="13">
    <location>
        <position position="58"/>
    </location>
    <ligand>
        <name>Zn(2+)</name>
        <dbReference type="ChEBI" id="CHEBI:29105"/>
        <label>2</label>
    </ligand>
</feature>
<evidence type="ECO:0000256" key="13">
    <source>
        <dbReference type="PIRSR" id="PIRSR601952-2"/>
    </source>
</evidence>
<comment type="cofactor">
    <cofactor evidence="13">
        <name>Zn(2+)</name>
        <dbReference type="ChEBI" id="CHEBI:29105"/>
    </cofactor>
    <text evidence="13">Binds 2 Zn(2+) ions.</text>
</comment>
<dbReference type="PANTHER" id="PTHR11596">
    <property type="entry name" value="ALKALINE PHOSPHATASE"/>
    <property type="match status" value="1"/>
</dbReference>
<evidence type="ECO:0000256" key="7">
    <source>
        <dbReference type="ARBA" id="ARBA00022833"/>
    </source>
</evidence>
<evidence type="ECO:0000256" key="5">
    <source>
        <dbReference type="ARBA" id="ARBA00022723"/>
    </source>
</evidence>
<feature type="binding site" evidence="13">
    <location>
        <position position="171"/>
    </location>
    <ligand>
        <name>Mg(2+)</name>
        <dbReference type="ChEBI" id="CHEBI:18420"/>
    </ligand>
</feature>
<keyword evidence="5 13" id="KW-0479">Metal-binding</keyword>
<evidence type="ECO:0000256" key="14">
    <source>
        <dbReference type="RuleBase" id="RU003946"/>
    </source>
</evidence>
<protein>
    <submittedName>
        <fullName evidence="16">Alkaline phosphatase</fullName>
    </submittedName>
</protein>
<feature type="binding site" evidence="13">
    <location>
        <position position="328"/>
    </location>
    <ligand>
        <name>Mg(2+)</name>
        <dbReference type="ChEBI" id="CHEBI:18420"/>
    </ligand>
</feature>
<keyword evidence="8 13" id="KW-0460">Magnesium</keyword>
<evidence type="ECO:0000256" key="15">
    <source>
        <dbReference type="SAM" id="SignalP"/>
    </source>
</evidence>
<feature type="binding site" evidence="13">
    <location>
        <position position="169"/>
    </location>
    <ligand>
        <name>Mg(2+)</name>
        <dbReference type="ChEBI" id="CHEBI:18420"/>
    </ligand>
</feature>
<dbReference type="AlphaFoldDB" id="A0AAW3ZU46"/>
<keyword evidence="10" id="KW-0325">Glycoprotein</keyword>
<comment type="caution">
    <text evidence="16">The sequence shown here is derived from an EMBL/GenBank/DDBJ whole genome shotgun (WGS) entry which is preliminary data.</text>
</comment>
<keyword evidence="15" id="KW-0732">Signal</keyword>
<dbReference type="InterPro" id="IPR001952">
    <property type="entry name" value="Alkaline_phosphatase"/>
</dbReference>
<keyword evidence="4" id="KW-0336">GPI-anchor</keyword>
<evidence type="ECO:0000256" key="1">
    <source>
        <dbReference type="ARBA" id="ARBA00004609"/>
    </source>
</evidence>
<feature type="binding site" evidence="13">
    <location>
        <position position="453"/>
    </location>
    <ligand>
        <name>Zn(2+)</name>
        <dbReference type="ChEBI" id="CHEBI:29105"/>
        <label>2</label>
    </ligand>
</feature>
<dbReference type="GO" id="GO:0004035">
    <property type="term" value="F:alkaline phosphatase activity"/>
    <property type="evidence" value="ECO:0007669"/>
    <property type="project" value="TreeGrafter"/>
</dbReference>
<dbReference type="RefSeq" id="WP_192031026.1">
    <property type="nucleotide sequence ID" value="NZ_JACYTR010000057.1"/>
</dbReference>
<evidence type="ECO:0000256" key="3">
    <source>
        <dbReference type="ARBA" id="ARBA00022553"/>
    </source>
</evidence>
<evidence type="ECO:0000313" key="17">
    <source>
        <dbReference type="Proteomes" id="UP000613768"/>
    </source>
</evidence>
<gene>
    <name evidence="16" type="ORF">IFO71_17820</name>
</gene>
<comment type="similarity">
    <text evidence="14">Belongs to the alkaline phosphatase family.</text>
</comment>
<comment type="subcellular location">
    <subcellularLocation>
        <location evidence="1">Cell membrane</location>
        <topology evidence="1">Lipid-anchor</topology>
        <topology evidence="1">GPI-anchor</topology>
    </subcellularLocation>
</comment>
<keyword evidence="6" id="KW-0378">Hydrolase</keyword>
<accession>A0AAW3ZU46</accession>
<organism evidence="16 17">
    <name type="scientific">Pseudomarimonas arenosa</name>
    <dbReference type="NCBI Taxonomy" id="2774145"/>
    <lineage>
        <taxon>Bacteria</taxon>
        <taxon>Pseudomonadati</taxon>
        <taxon>Pseudomonadota</taxon>
        <taxon>Gammaproteobacteria</taxon>
        <taxon>Lysobacterales</taxon>
        <taxon>Lysobacteraceae</taxon>
        <taxon>Pseudomarimonas</taxon>
    </lineage>
</organism>
<dbReference type="GO" id="GO:0046872">
    <property type="term" value="F:metal ion binding"/>
    <property type="evidence" value="ECO:0007669"/>
    <property type="project" value="UniProtKB-KW"/>
</dbReference>
<name>A0AAW3ZU46_9GAMM</name>
<evidence type="ECO:0000256" key="8">
    <source>
        <dbReference type="ARBA" id="ARBA00022842"/>
    </source>
</evidence>
<dbReference type="Gene3D" id="3.40.720.10">
    <property type="entry name" value="Alkaline Phosphatase, subunit A"/>
    <property type="match status" value="1"/>
</dbReference>
<evidence type="ECO:0000256" key="11">
    <source>
        <dbReference type="ARBA" id="ARBA00023288"/>
    </source>
</evidence>
<comment type="cofactor">
    <cofactor evidence="13">
        <name>Mg(2+)</name>
        <dbReference type="ChEBI" id="CHEBI:18420"/>
    </cofactor>
    <text evidence="13">Binds 1 Mg(2+) ion.</text>
</comment>